<dbReference type="InterPro" id="IPR009057">
    <property type="entry name" value="Homeodomain-like_sf"/>
</dbReference>
<evidence type="ECO:0000313" key="1">
    <source>
        <dbReference type="EMBL" id="OWK35703.1"/>
    </source>
</evidence>
<dbReference type="Gene3D" id="1.10.10.60">
    <property type="entry name" value="Homeodomain-like"/>
    <property type="match status" value="1"/>
</dbReference>
<comment type="caution">
    <text evidence="1">The sequence shown here is derived from an EMBL/GenBank/DDBJ whole genome shotgun (WGS) entry which is preliminary data.</text>
</comment>
<dbReference type="PANTHER" id="PTHR33215:SF12">
    <property type="entry name" value="TRANSPOSASE INSN FOR INSERTION SEQUENCE ELEMENT IS911A-RELATED"/>
    <property type="match status" value="1"/>
</dbReference>
<evidence type="ECO:0000313" key="2">
    <source>
        <dbReference type="Proteomes" id="UP000214646"/>
    </source>
</evidence>
<dbReference type="SUPFAM" id="SSF46689">
    <property type="entry name" value="Homeodomain-like"/>
    <property type="match status" value="1"/>
</dbReference>
<accession>A0A225D426</accession>
<reference evidence="2" key="1">
    <citation type="submission" date="2017-06" db="EMBL/GenBank/DDBJ databases">
        <title>Genome analysis of Fimbriiglobus ruber SP5, the first member of the order Planctomycetales with confirmed chitinolytic capability.</title>
        <authorList>
            <person name="Ravin N.V."/>
            <person name="Rakitin A.L."/>
            <person name="Ivanova A.A."/>
            <person name="Beletsky A.V."/>
            <person name="Kulichevskaya I.S."/>
            <person name="Mardanov A.V."/>
            <person name="Dedysh S.N."/>
        </authorList>
    </citation>
    <scope>NUCLEOTIDE SEQUENCE [LARGE SCALE GENOMIC DNA]</scope>
    <source>
        <strain evidence="2">SP5</strain>
    </source>
</reference>
<dbReference type="Proteomes" id="UP000214646">
    <property type="component" value="Unassembled WGS sequence"/>
</dbReference>
<organism evidence="1 2">
    <name type="scientific">Fimbriiglobus ruber</name>
    <dbReference type="NCBI Taxonomy" id="1908690"/>
    <lineage>
        <taxon>Bacteria</taxon>
        <taxon>Pseudomonadati</taxon>
        <taxon>Planctomycetota</taxon>
        <taxon>Planctomycetia</taxon>
        <taxon>Gemmatales</taxon>
        <taxon>Gemmataceae</taxon>
        <taxon>Fimbriiglobus</taxon>
    </lineage>
</organism>
<sequence length="98" mass="10831">MAETRRTFTREFKVAAVKLVTGKGQSVAEAARSLGLGTEFLRRWKVTLAADGPEAFPGHGHVPPAEDEVRRLKAEVARLTTERDILKKATALFARESR</sequence>
<gene>
    <name evidence="1" type="ORF">FRUB_08266</name>
</gene>
<evidence type="ECO:0008006" key="3">
    <source>
        <dbReference type="Google" id="ProtNLM"/>
    </source>
</evidence>
<dbReference type="GO" id="GO:0003677">
    <property type="term" value="F:DNA binding"/>
    <property type="evidence" value="ECO:0007669"/>
    <property type="project" value="InterPro"/>
</dbReference>
<dbReference type="InterPro" id="IPR051839">
    <property type="entry name" value="RD_transcriptional_regulator"/>
</dbReference>
<dbReference type="GO" id="GO:0004803">
    <property type="term" value="F:transposase activity"/>
    <property type="evidence" value="ECO:0007669"/>
    <property type="project" value="InterPro"/>
</dbReference>
<dbReference type="InterPro" id="IPR002514">
    <property type="entry name" value="Transposase_8"/>
</dbReference>
<dbReference type="GO" id="GO:0006313">
    <property type="term" value="P:DNA transposition"/>
    <property type="evidence" value="ECO:0007669"/>
    <property type="project" value="InterPro"/>
</dbReference>
<dbReference type="OrthoDB" id="217723at2"/>
<keyword evidence="2" id="KW-1185">Reference proteome</keyword>
<name>A0A225D426_9BACT</name>
<dbReference type="AlphaFoldDB" id="A0A225D426"/>
<dbReference type="PANTHER" id="PTHR33215">
    <property type="entry name" value="PROTEIN DISTAL ANTENNA"/>
    <property type="match status" value="1"/>
</dbReference>
<dbReference type="Pfam" id="PF01527">
    <property type="entry name" value="HTH_Tnp_1"/>
    <property type="match status" value="1"/>
</dbReference>
<protein>
    <recommendedName>
        <fullName evidence="3">Mobile element protein</fullName>
    </recommendedName>
</protein>
<dbReference type="EMBL" id="NIDE01000017">
    <property type="protein sequence ID" value="OWK35703.1"/>
    <property type="molecule type" value="Genomic_DNA"/>
</dbReference>
<proteinExistence type="predicted"/>